<gene>
    <name evidence="1" type="ORF">ACH4TF_27615</name>
</gene>
<dbReference type="EMBL" id="JBIRRB010000011">
    <property type="protein sequence ID" value="MFI0914191.1"/>
    <property type="molecule type" value="Genomic_DNA"/>
</dbReference>
<reference evidence="1 2" key="1">
    <citation type="submission" date="2024-10" db="EMBL/GenBank/DDBJ databases">
        <title>The Natural Products Discovery Center: Release of the First 8490 Sequenced Strains for Exploring Actinobacteria Biosynthetic Diversity.</title>
        <authorList>
            <person name="Kalkreuter E."/>
            <person name="Kautsar S.A."/>
            <person name="Yang D."/>
            <person name="Bader C.D."/>
            <person name="Teijaro C.N."/>
            <person name="Fluegel L."/>
            <person name="Davis C.M."/>
            <person name="Simpson J.R."/>
            <person name="Lauterbach L."/>
            <person name="Steele A.D."/>
            <person name="Gui C."/>
            <person name="Meng S."/>
            <person name="Li G."/>
            <person name="Viehrig K."/>
            <person name="Ye F."/>
            <person name="Su P."/>
            <person name="Kiefer A.F."/>
            <person name="Nichols A."/>
            <person name="Cepeda A.J."/>
            <person name="Yan W."/>
            <person name="Fan B."/>
            <person name="Jiang Y."/>
            <person name="Adhikari A."/>
            <person name="Zheng C.-J."/>
            <person name="Schuster L."/>
            <person name="Cowan T.M."/>
            <person name="Smanski M.J."/>
            <person name="Chevrette M.G."/>
            <person name="De Carvalho L.P.S."/>
            <person name="Shen B."/>
        </authorList>
    </citation>
    <scope>NUCLEOTIDE SEQUENCE [LARGE SCALE GENOMIC DNA]</scope>
    <source>
        <strain evidence="1 2">NPDC020979</strain>
    </source>
</reference>
<proteinExistence type="predicted"/>
<protein>
    <submittedName>
        <fullName evidence="1">Uncharacterized protein</fullName>
    </submittedName>
</protein>
<dbReference type="RefSeq" id="WP_397614207.1">
    <property type="nucleotide sequence ID" value="NZ_JBIRRB010000011.1"/>
</dbReference>
<evidence type="ECO:0000313" key="1">
    <source>
        <dbReference type="EMBL" id="MFI0914191.1"/>
    </source>
</evidence>
<evidence type="ECO:0000313" key="2">
    <source>
        <dbReference type="Proteomes" id="UP001611162"/>
    </source>
</evidence>
<comment type="caution">
    <text evidence="1">The sequence shown here is derived from an EMBL/GenBank/DDBJ whole genome shotgun (WGS) entry which is preliminary data.</text>
</comment>
<sequence length="82" mass="9238">MTREDLLRTVDLIEPGDLVRYHGSIPEAHGFYLAHPCLCASCQFRATYSPTDIRYLLIDPWGEIPGPECVRRASITRSTACN</sequence>
<keyword evidence="2" id="KW-1185">Reference proteome</keyword>
<organism evidence="1 2">
    <name type="scientific">Streptomyces abikoensis</name>
    <dbReference type="NCBI Taxonomy" id="97398"/>
    <lineage>
        <taxon>Bacteria</taxon>
        <taxon>Bacillati</taxon>
        <taxon>Actinomycetota</taxon>
        <taxon>Actinomycetes</taxon>
        <taxon>Kitasatosporales</taxon>
        <taxon>Streptomycetaceae</taxon>
        <taxon>Streptomyces</taxon>
    </lineage>
</organism>
<accession>A0ABW7TDH5</accession>
<name>A0ABW7TDH5_9ACTN</name>
<dbReference type="Proteomes" id="UP001611162">
    <property type="component" value="Unassembled WGS sequence"/>
</dbReference>